<dbReference type="InterPro" id="IPR027417">
    <property type="entry name" value="P-loop_NTPase"/>
</dbReference>
<dbReference type="Proteomes" id="UP001215280">
    <property type="component" value="Unassembled WGS sequence"/>
</dbReference>
<dbReference type="SUPFAM" id="SSF52540">
    <property type="entry name" value="P-loop containing nucleoside triphosphate hydrolases"/>
    <property type="match status" value="1"/>
</dbReference>
<comment type="caution">
    <text evidence="1">The sequence shown here is derived from an EMBL/GenBank/DDBJ whole genome shotgun (WGS) entry which is preliminary data.</text>
</comment>
<reference evidence="1" key="1">
    <citation type="submission" date="2023-03" db="EMBL/GenBank/DDBJ databases">
        <title>Massive genome expansion in bonnet fungi (Mycena s.s.) driven by repeated elements and novel gene families across ecological guilds.</title>
        <authorList>
            <consortium name="Lawrence Berkeley National Laboratory"/>
            <person name="Harder C.B."/>
            <person name="Miyauchi S."/>
            <person name="Viragh M."/>
            <person name="Kuo A."/>
            <person name="Thoen E."/>
            <person name="Andreopoulos B."/>
            <person name="Lu D."/>
            <person name="Skrede I."/>
            <person name="Drula E."/>
            <person name="Henrissat B."/>
            <person name="Morin E."/>
            <person name="Kohler A."/>
            <person name="Barry K."/>
            <person name="LaButti K."/>
            <person name="Morin E."/>
            <person name="Salamov A."/>
            <person name="Lipzen A."/>
            <person name="Mereny Z."/>
            <person name="Hegedus B."/>
            <person name="Baldrian P."/>
            <person name="Stursova M."/>
            <person name="Weitz H."/>
            <person name="Taylor A."/>
            <person name="Grigoriev I.V."/>
            <person name="Nagy L.G."/>
            <person name="Martin F."/>
            <person name="Kauserud H."/>
        </authorList>
    </citation>
    <scope>NUCLEOTIDE SEQUENCE</scope>
    <source>
        <strain evidence="1">CBHHK188m</strain>
    </source>
</reference>
<dbReference type="AlphaFoldDB" id="A0AAD7ITA4"/>
<organism evidence="1 2">
    <name type="scientific">Mycena maculata</name>
    <dbReference type="NCBI Taxonomy" id="230809"/>
    <lineage>
        <taxon>Eukaryota</taxon>
        <taxon>Fungi</taxon>
        <taxon>Dikarya</taxon>
        <taxon>Basidiomycota</taxon>
        <taxon>Agaricomycotina</taxon>
        <taxon>Agaricomycetes</taxon>
        <taxon>Agaricomycetidae</taxon>
        <taxon>Agaricales</taxon>
        <taxon>Marasmiineae</taxon>
        <taxon>Mycenaceae</taxon>
        <taxon>Mycena</taxon>
    </lineage>
</organism>
<name>A0AAD7ITA4_9AGAR</name>
<dbReference type="EMBL" id="JARJLG010000086">
    <property type="protein sequence ID" value="KAJ7749284.1"/>
    <property type="molecule type" value="Genomic_DNA"/>
</dbReference>
<keyword evidence="2" id="KW-1185">Reference proteome</keyword>
<gene>
    <name evidence="1" type="ORF">DFH07DRAFT_961794</name>
</gene>
<evidence type="ECO:0000313" key="1">
    <source>
        <dbReference type="EMBL" id="KAJ7749284.1"/>
    </source>
</evidence>
<proteinExistence type="predicted"/>
<protein>
    <submittedName>
        <fullName evidence="1">Uncharacterized protein</fullName>
    </submittedName>
</protein>
<sequence>MASSSSSVLQFEFQDRVVYYHVKDGVVPTFEQAIAYCRTPEVFGAHLGEYTDIEFPVELVEGEIQGSPASGKTILLHLLHHQLRQQGKEVYRFDEVWPTAPSKRDELLAELTDLQNVAFETNTETIVLIDEGQATYTDDHLWNVFFKAWAGDLKGPFAIIIACAYGSVSSHVLTKGPYTPIQLEASQKIGLRRSVDAPLGLLFETYEVEELLQRGIATGDIPRIDQRLKDLIYYWTQGYISVVSAFIKMLIRSKDIYTLEAFIHDYPQETMLQALAANGQCRRFLPSDETAADPRVIRVFSRLLVDEEIHYKEGDENPGGLDRNDLDFVHEKGLIYIEQKEAERRISFIFPLQRGLLQLSLRPPPFDGLDDIATLFSLIIKVIKLFNPNHLSSPRRVNDSLHDPPLEATFQHEFYRCLYQLRPRALISPQYSTATGHTPTGRLDFLVHRQEADDSRSWGIELLRERDRVLEHAHRLDPGGAYNSMISDGMTEFSIIDFRTSVKPQHLVYAVFSDAYNFVDIYDHNNINQLVGADQRTLGIDQCFVLQRDERAAKGKDAWPLVAISHQMVVRETPGVLERDLRHAMNQDGGLDWIS</sequence>
<evidence type="ECO:0000313" key="2">
    <source>
        <dbReference type="Proteomes" id="UP001215280"/>
    </source>
</evidence>
<accession>A0AAD7ITA4</accession>